<reference evidence="1 2" key="1">
    <citation type="submission" date="2018-11" db="EMBL/GenBank/DDBJ databases">
        <authorList>
            <consortium name="Pathogen Informatics"/>
        </authorList>
    </citation>
    <scope>NUCLEOTIDE SEQUENCE [LARGE SCALE GENOMIC DNA]</scope>
    <source>
        <strain>Denwood</strain>
        <strain evidence="2">Zambia</strain>
    </source>
</reference>
<sequence>MVKDLSEQLFESKGQLVEQEARLRAEMCDNMNQQIIDFENKFE</sequence>
<keyword evidence="2" id="KW-1185">Reference proteome</keyword>
<accession>A0A183NQJ8</accession>
<dbReference type="AlphaFoldDB" id="A0A183NQJ8"/>
<dbReference type="Proteomes" id="UP000269396">
    <property type="component" value="Unassembled WGS sequence"/>
</dbReference>
<protein>
    <submittedName>
        <fullName evidence="1">Uncharacterized protein</fullName>
    </submittedName>
</protein>
<dbReference type="EMBL" id="UZAL01012071">
    <property type="protein sequence ID" value="VDP06173.1"/>
    <property type="molecule type" value="Genomic_DNA"/>
</dbReference>
<evidence type="ECO:0000313" key="2">
    <source>
        <dbReference type="Proteomes" id="UP000269396"/>
    </source>
</evidence>
<proteinExistence type="predicted"/>
<organism evidence="1 2">
    <name type="scientific">Schistosoma mattheei</name>
    <dbReference type="NCBI Taxonomy" id="31246"/>
    <lineage>
        <taxon>Eukaryota</taxon>
        <taxon>Metazoa</taxon>
        <taxon>Spiralia</taxon>
        <taxon>Lophotrochozoa</taxon>
        <taxon>Platyhelminthes</taxon>
        <taxon>Trematoda</taxon>
        <taxon>Digenea</taxon>
        <taxon>Strigeidida</taxon>
        <taxon>Schistosomatoidea</taxon>
        <taxon>Schistosomatidae</taxon>
        <taxon>Schistosoma</taxon>
    </lineage>
</organism>
<gene>
    <name evidence="1" type="ORF">SMTD_LOCUS4384</name>
</gene>
<name>A0A183NQJ8_9TREM</name>
<evidence type="ECO:0000313" key="1">
    <source>
        <dbReference type="EMBL" id="VDP06173.1"/>
    </source>
</evidence>